<protein>
    <recommendedName>
        <fullName evidence="3">Vitellogenin II</fullName>
    </recommendedName>
</protein>
<sequence length="342" mass="39534">MKRTVLLSFFALCFSIILPAQNYDDLYYAPDKNKETGKSIKKEVKTTTVYTIPETTVIVRDQKAEKVRDVDEYNRRYDASNYNFELDNDTLYVEEKSALDLDGEWVNGFDGSQDDYEYAERIIRFRNPRYAVHISSPLYWDVVYGLNSWDWNVYTDGWYAYAFPTFSNRLWWDWRFNSHGWGWGGYYGSSYSWGYSGYWGGGYWGHYSPYYPHYYGGWNHGLSGYWTGNVYYNNRRSVYSSNRVSASSSVSSRHSTAYEGSSSRRGVSGVNTRQQNSSGAQTRQNSSSARVVGTRRDTNMDTRQGTTTRQSSSSSRTTTYTRPSSTRSAKNNQSTTNESTYT</sequence>
<dbReference type="AlphaFoldDB" id="A0A5J4PV22"/>
<gene>
    <name evidence="2" type="ORF">EZS27_036183</name>
</gene>
<feature type="compositionally biased region" description="Polar residues" evidence="1">
    <location>
        <begin position="271"/>
        <end position="289"/>
    </location>
</feature>
<feature type="region of interest" description="Disordered" evidence="1">
    <location>
        <begin position="250"/>
        <end position="342"/>
    </location>
</feature>
<evidence type="ECO:0008006" key="3">
    <source>
        <dbReference type="Google" id="ProtNLM"/>
    </source>
</evidence>
<feature type="non-terminal residue" evidence="2">
    <location>
        <position position="342"/>
    </location>
</feature>
<feature type="compositionally biased region" description="Low complexity" evidence="1">
    <location>
        <begin position="260"/>
        <end position="270"/>
    </location>
</feature>
<accession>A0A5J4PV22</accession>
<feature type="compositionally biased region" description="Low complexity" evidence="1">
    <location>
        <begin position="302"/>
        <end position="328"/>
    </location>
</feature>
<feature type="compositionally biased region" description="Polar residues" evidence="1">
    <location>
        <begin position="329"/>
        <end position="342"/>
    </location>
</feature>
<evidence type="ECO:0000313" key="2">
    <source>
        <dbReference type="EMBL" id="KAA6312972.1"/>
    </source>
</evidence>
<name>A0A5J4PV22_9ZZZZ</name>
<dbReference type="EMBL" id="SNRY01006274">
    <property type="protein sequence ID" value="KAA6312972.1"/>
    <property type="molecule type" value="Genomic_DNA"/>
</dbReference>
<organism evidence="2">
    <name type="scientific">termite gut metagenome</name>
    <dbReference type="NCBI Taxonomy" id="433724"/>
    <lineage>
        <taxon>unclassified sequences</taxon>
        <taxon>metagenomes</taxon>
        <taxon>organismal metagenomes</taxon>
    </lineage>
</organism>
<reference evidence="2" key="1">
    <citation type="submission" date="2019-03" db="EMBL/GenBank/DDBJ databases">
        <title>Single cell metagenomics reveals metabolic interactions within the superorganism composed of flagellate Streblomastix strix and complex community of Bacteroidetes bacteria on its surface.</title>
        <authorList>
            <person name="Treitli S.C."/>
            <person name="Kolisko M."/>
            <person name="Husnik F."/>
            <person name="Keeling P."/>
            <person name="Hampl V."/>
        </authorList>
    </citation>
    <scope>NUCLEOTIDE SEQUENCE</scope>
    <source>
        <strain evidence="2">STM</strain>
    </source>
</reference>
<evidence type="ECO:0000256" key="1">
    <source>
        <dbReference type="SAM" id="MobiDB-lite"/>
    </source>
</evidence>
<proteinExistence type="predicted"/>
<comment type="caution">
    <text evidence="2">The sequence shown here is derived from an EMBL/GenBank/DDBJ whole genome shotgun (WGS) entry which is preliminary data.</text>
</comment>